<protein>
    <submittedName>
        <fullName evidence="2">Uncharacterized protein</fullName>
    </submittedName>
</protein>
<organism evidence="2 3">
    <name type="scientific">Coleophoma crateriformis</name>
    <dbReference type="NCBI Taxonomy" id="565419"/>
    <lineage>
        <taxon>Eukaryota</taxon>
        <taxon>Fungi</taxon>
        <taxon>Dikarya</taxon>
        <taxon>Ascomycota</taxon>
        <taxon>Pezizomycotina</taxon>
        <taxon>Leotiomycetes</taxon>
        <taxon>Helotiales</taxon>
        <taxon>Dermateaceae</taxon>
        <taxon>Coleophoma</taxon>
    </lineage>
</organism>
<dbReference type="SUPFAM" id="SSF57997">
    <property type="entry name" value="Tropomyosin"/>
    <property type="match status" value="1"/>
</dbReference>
<dbReference type="AlphaFoldDB" id="A0A3D8QQU2"/>
<dbReference type="OrthoDB" id="10272785at2759"/>
<accession>A0A3D8QQU2</accession>
<evidence type="ECO:0000313" key="2">
    <source>
        <dbReference type="EMBL" id="RDW64081.1"/>
    </source>
</evidence>
<dbReference type="Proteomes" id="UP000256328">
    <property type="component" value="Unassembled WGS sequence"/>
</dbReference>
<keyword evidence="3" id="KW-1185">Reference proteome</keyword>
<dbReference type="EMBL" id="PDLN01000016">
    <property type="protein sequence ID" value="RDW64081.1"/>
    <property type="molecule type" value="Genomic_DNA"/>
</dbReference>
<name>A0A3D8QQU2_9HELO</name>
<evidence type="ECO:0000256" key="1">
    <source>
        <dbReference type="SAM" id="Coils"/>
    </source>
</evidence>
<reference evidence="2 3" key="1">
    <citation type="journal article" date="2018" name="IMA Fungus">
        <title>IMA Genome-F 9: Draft genome sequence of Annulohypoxylon stygium, Aspergillus mulundensis, Berkeleyomyces basicola (syn. Thielaviopsis basicola), Ceratocystis smalleyi, two Cercospora beticola strains, Coleophoma cylindrospora, Fusarium fracticaudum, Phialophora cf. hyalina, and Morchella septimelata.</title>
        <authorList>
            <person name="Wingfield B.D."/>
            <person name="Bills G.F."/>
            <person name="Dong Y."/>
            <person name="Huang W."/>
            <person name="Nel W.J."/>
            <person name="Swalarsk-Parry B.S."/>
            <person name="Vaghefi N."/>
            <person name="Wilken P.M."/>
            <person name="An Z."/>
            <person name="de Beer Z.W."/>
            <person name="De Vos L."/>
            <person name="Chen L."/>
            <person name="Duong T.A."/>
            <person name="Gao Y."/>
            <person name="Hammerbacher A."/>
            <person name="Kikkert J.R."/>
            <person name="Li Y."/>
            <person name="Li H."/>
            <person name="Li K."/>
            <person name="Li Q."/>
            <person name="Liu X."/>
            <person name="Ma X."/>
            <person name="Naidoo K."/>
            <person name="Pethybridge S.J."/>
            <person name="Sun J."/>
            <person name="Steenkamp E.T."/>
            <person name="van der Nest M.A."/>
            <person name="van Wyk S."/>
            <person name="Wingfield M.J."/>
            <person name="Xiong C."/>
            <person name="Yue Q."/>
            <person name="Zhang X."/>
        </authorList>
    </citation>
    <scope>NUCLEOTIDE SEQUENCE [LARGE SCALE GENOMIC DNA]</scope>
    <source>
        <strain evidence="2 3">BP5796</strain>
    </source>
</reference>
<feature type="coiled-coil region" evidence="1">
    <location>
        <begin position="70"/>
        <end position="111"/>
    </location>
</feature>
<keyword evidence="1" id="KW-0175">Coiled coil</keyword>
<proteinExistence type="predicted"/>
<comment type="caution">
    <text evidence="2">The sequence shown here is derived from an EMBL/GenBank/DDBJ whole genome shotgun (WGS) entry which is preliminary data.</text>
</comment>
<evidence type="ECO:0000313" key="3">
    <source>
        <dbReference type="Proteomes" id="UP000256328"/>
    </source>
</evidence>
<sequence>MDQGNSGIVAQRSYPIARKSMPFLRGPPVGFDVPNTNSKTLVARQAAELIQKDRIIKDLRARLAEADSYVDATNETNQILESKLEELGSKFEELEKELGAQNRAVDFLRDQVSTYQEKLFELQFKEPDAAPQRHPAFTRIQGKTEVQWLLQLRAQGWYELEDLATTFAGEDRLGEGFTPKDYTAIIQSVNPETVTVQFSKNTPMRTFYFESPKSFVPSLPLYYKGRAVGILDERGHVDKLMVLEGI</sequence>
<gene>
    <name evidence="2" type="ORF">BP5796_10583</name>
</gene>